<dbReference type="EMBL" id="UGNC01000005">
    <property type="protein sequence ID" value="STW46907.1"/>
    <property type="molecule type" value="Genomic_DNA"/>
</dbReference>
<proteinExistence type="predicted"/>
<dbReference type="AlphaFoldDB" id="A0A060VEV4"/>
<sequence>MSKNLHIELGDKYVVTGSTHDLILSEKRTIKDGKNAGQETLARLGYYSKFEHLVKELCHREILQSEAQSLEELRDYIFALGEKLSKAVES</sequence>
<reference evidence="2 4" key="1">
    <citation type="submission" date="2018-06" db="EMBL/GenBank/DDBJ databases">
        <authorList>
            <consortium name="Pathogen Informatics"/>
            <person name="Doyle S."/>
        </authorList>
    </citation>
    <scope>NUCLEOTIDE SEQUENCE [LARGE SCALE GENOMIC DNA]</scope>
    <source>
        <strain evidence="2 4">NCTC9617</strain>
    </source>
</reference>
<dbReference type="Proteomes" id="UP000255167">
    <property type="component" value="Unassembled WGS sequence"/>
</dbReference>
<evidence type="ECO:0000313" key="4">
    <source>
        <dbReference type="Proteomes" id="UP000255167"/>
    </source>
</evidence>
<accession>A0A060VEV4</accession>
<evidence type="ECO:0000313" key="2">
    <source>
        <dbReference type="EMBL" id="STW46907.1"/>
    </source>
</evidence>
<dbReference type="EMBL" id="UGNC01000005">
    <property type="protein sequence ID" value="STW48719.1"/>
    <property type="molecule type" value="Genomic_DNA"/>
</dbReference>
<gene>
    <name evidence="1" type="ORF">NCTC9617_00052</name>
    <name evidence="2" type="ORF">NCTC9617_03438</name>
    <name evidence="3" type="ORF">NCTC9617_05327</name>
</gene>
<evidence type="ECO:0008006" key="5">
    <source>
        <dbReference type="Google" id="ProtNLM"/>
    </source>
</evidence>
<evidence type="ECO:0000313" key="1">
    <source>
        <dbReference type="EMBL" id="STW38539.1"/>
    </source>
</evidence>
<dbReference type="EMBL" id="UGNC01000002">
    <property type="protein sequence ID" value="STW38539.1"/>
    <property type="molecule type" value="Genomic_DNA"/>
</dbReference>
<evidence type="ECO:0000313" key="3">
    <source>
        <dbReference type="EMBL" id="STW48719.1"/>
    </source>
</evidence>
<protein>
    <recommendedName>
        <fullName evidence="5">DUF5405 domain-containing protein</fullName>
    </recommendedName>
</protein>
<organism evidence="2 4">
    <name type="scientific">Klebsiella pneumoniae</name>
    <dbReference type="NCBI Taxonomy" id="573"/>
    <lineage>
        <taxon>Bacteria</taxon>
        <taxon>Pseudomonadati</taxon>
        <taxon>Pseudomonadota</taxon>
        <taxon>Gammaproteobacteria</taxon>
        <taxon>Enterobacterales</taxon>
        <taxon>Enterobacteriaceae</taxon>
        <taxon>Klebsiella/Raoultella group</taxon>
        <taxon>Klebsiella</taxon>
        <taxon>Klebsiella pneumoniae complex</taxon>
    </lineage>
</organism>
<name>A0A060VEV4_KLEPN</name>